<keyword evidence="4 8" id="KW-0812">Transmembrane</keyword>
<evidence type="ECO:0000256" key="7">
    <source>
        <dbReference type="ARBA" id="ARBA00024033"/>
    </source>
</evidence>
<protein>
    <recommendedName>
        <fullName evidence="10">DUF2029 domain-containing protein</fullName>
    </recommendedName>
</protein>
<evidence type="ECO:0008006" key="10">
    <source>
        <dbReference type="Google" id="ProtNLM"/>
    </source>
</evidence>
<dbReference type="GO" id="GO:0016758">
    <property type="term" value="F:hexosyltransferase activity"/>
    <property type="evidence" value="ECO:0007669"/>
    <property type="project" value="InterPro"/>
</dbReference>
<gene>
    <name evidence="9" type="ORF">MP11Mi_16260</name>
</gene>
<dbReference type="AlphaFoldDB" id="A0AA97GVE4"/>
<feature type="transmembrane region" description="Helical" evidence="8">
    <location>
        <begin position="174"/>
        <end position="193"/>
    </location>
</feature>
<feature type="transmembrane region" description="Helical" evidence="8">
    <location>
        <begin position="383"/>
        <end position="408"/>
    </location>
</feature>
<dbReference type="EMBL" id="CP128986">
    <property type="protein sequence ID" value="WOC12537.1"/>
    <property type="molecule type" value="Genomic_DNA"/>
</dbReference>
<comment type="similarity">
    <text evidence="7">Belongs to the glycosyltransferase 87 family.</text>
</comment>
<dbReference type="GO" id="GO:0005886">
    <property type="term" value="C:plasma membrane"/>
    <property type="evidence" value="ECO:0007669"/>
    <property type="project" value="UniProtKB-SubCell"/>
</dbReference>
<evidence type="ECO:0000256" key="6">
    <source>
        <dbReference type="ARBA" id="ARBA00023136"/>
    </source>
</evidence>
<evidence type="ECO:0000313" key="9">
    <source>
        <dbReference type="EMBL" id="WOC12537.1"/>
    </source>
</evidence>
<keyword evidence="6 8" id="KW-0472">Membrane</keyword>
<dbReference type="RefSeq" id="WP_420041763.1">
    <property type="nucleotide sequence ID" value="NZ_CP128986.1"/>
</dbReference>
<keyword evidence="5 8" id="KW-1133">Transmembrane helix</keyword>
<feature type="transmembrane region" description="Helical" evidence="8">
    <location>
        <begin position="338"/>
        <end position="363"/>
    </location>
</feature>
<reference evidence="9" key="1">
    <citation type="submission" date="2023-06" db="EMBL/GenBank/DDBJ databases">
        <title>Gordonia sp. nov. and Pseudochrobactrum sp. nov., two species isolated from the burying beetle Nicrophorus vespilloides.</title>
        <authorList>
            <person name="Poehlein A."/>
            <person name="Guzman J."/>
            <person name="Daniel R."/>
            <person name="Vilcinskas A."/>
        </authorList>
    </citation>
    <scope>NUCLEOTIDE SEQUENCE</scope>
    <source>
        <strain evidence="9">MP11Mi</strain>
    </source>
</reference>
<feature type="transmembrane region" description="Helical" evidence="8">
    <location>
        <begin position="144"/>
        <end position="162"/>
    </location>
</feature>
<feature type="transmembrane region" description="Helical" evidence="8">
    <location>
        <begin position="263"/>
        <end position="283"/>
    </location>
</feature>
<feature type="transmembrane region" description="Helical" evidence="8">
    <location>
        <begin position="71"/>
        <end position="87"/>
    </location>
</feature>
<evidence type="ECO:0000256" key="5">
    <source>
        <dbReference type="ARBA" id="ARBA00022989"/>
    </source>
</evidence>
<evidence type="ECO:0000256" key="2">
    <source>
        <dbReference type="ARBA" id="ARBA00022475"/>
    </source>
</evidence>
<feature type="transmembrane region" description="Helical" evidence="8">
    <location>
        <begin position="7"/>
        <end position="27"/>
    </location>
</feature>
<feature type="transmembrane region" description="Helical" evidence="8">
    <location>
        <begin position="94"/>
        <end position="115"/>
    </location>
</feature>
<sequence length="425" mass="46155">MKLERSTPALIGFVVAGALSLWLQYLIVPYSTPYWGLFDNFLDLDVYRAGAQVVLDGGDLYDTKLLGRMDFTYAPFSMVLFVPVALMSAPVAHAVWSIGIFVALYLVIVVGFRSLGHETTWRLRAIAVSLVAASALLEPVRSTIWFGQINVFLMLLIVADLIRPEGSRLRGVGAGLAAGIKLTPMLFVVYYAAIRQWKTAVGVVVGFVGSVMLGFIVMPTASTRFWSDTLFDSNRVSSPHTVGNQSIRGAIANIAETDHPSTVVWIVLAAAALVLVMTAAVLAHRRGQELLAITLVGMASCAVSPVAWGHHWVWVVPLLVVAVHHVIDGVGRWRRGVVALLTVVGFLATVAWTTRLAYPIWYANRSVEEAYLTGLFFKHDADVVGWFSVQPYNVLLVVVATATIGFCLRPPAATDPPVAAVGDRR</sequence>
<feature type="transmembrane region" description="Helical" evidence="8">
    <location>
        <begin position="290"/>
        <end position="308"/>
    </location>
</feature>
<organism evidence="9">
    <name type="scientific">Gordonia sp. MP11Mi</name>
    <dbReference type="NCBI Taxonomy" id="3022769"/>
    <lineage>
        <taxon>Bacteria</taxon>
        <taxon>Bacillati</taxon>
        <taxon>Actinomycetota</taxon>
        <taxon>Actinomycetes</taxon>
        <taxon>Mycobacteriales</taxon>
        <taxon>Gordoniaceae</taxon>
        <taxon>Gordonia</taxon>
    </lineage>
</organism>
<keyword evidence="3" id="KW-0808">Transferase</keyword>
<feature type="transmembrane region" description="Helical" evidence="8">
    <location>
        <begin position="314"/>
        <end position="331"/>
    </location>
</feature>
<evidence type="ECO:0000256" key="8">
    <source>
        <dbReference type="SAM" id="Phobius"/>
    </source>
</evidence>
<comment type="subcellular location">
    <subcellularLocation>
        <location evidence="1">Cell membrane</location>
        <topology evidence="1">Multi-pass membrane protein</topology>
    </subcellularLocation>
</comment>
<proteinExistence type="inferred from homology"/>
<keyword evidence="2" id="KW-1003">Cell membrane</keyword>
<name>A0AA97GVE4_9ACTN</name>
<dbReference type="InterPro" id="IPR018584">
    <property type="entry name" value="GT87"/>
</dbReference>
<feature type="transmembrane region" description="Helical" evidence="8">
    <location>
        <begin position="200"/>
        <end position="221"/>
    </location>
</feature>
<evidence type="ECO:0000256" key="1">
    <source>
        <dbReference type="ARBA" id="ARBA00004651"/>
    </source>
</evidence>
<accession>A0AA97GVE4</accession>
<evidence type="ECO:0000256" key="3">
    <source>
        <dbReference type="ARBA" id="ARBA00022679"/>
    </source>
</evidence>
<evidence type="ECO:0000256" key="4">
    <source>
        <dbReference type="ARBA" id="ARBA00022692"/>
    </source>
</evidence>
<feature type="transmembrane region" description="Helical" evidence="8">
    <location>
        <begin position="121"/>
        <end position="137"/>
    </location>
</feature>
<dbReference type="Pfam" id="PF09594">
    <property type="entry name" value="GT87"/>
    <property type="match status" value="1"/>
</dbReference>